<evidence type="ECO:0000313" key="2">
    <source>
        <dbReference type="EMBL" id="MFB8748335.1"/>
    </source>
</evidence>
<name>A0ABV5D6I7_9ACTN</name>
<organism evidence="2 3">
    <name type="scientific">Streptomyces parvulus</name>
    <dbReference type="NCBI Taxonomy" id="146923"/>
    <lineage>
        <taxon>Bacteria</taxon>
        <taxon>Bacillati</taxon>
        <taxon>Actinomycetota</taxon>
        <taxon>Actinomycetes</taxon>
        <taxon>Kitasatosporales</taxon>
        <taxon>Streptomycetaceae</taxon>
        <taxon>Streptomyces</taxon>
    </lineage>
</organism>
<dbReference type="Proteomes" id="UP001585018">
    <property type="component" value="Unassembled WGS sequence"/>
</dbReference>
<reference evidence="2 3" key="1">
    <citation type="submission" date="2024-01" db="EMBL/GenBank/DDBJ databases">
        <title>Genome mining of biosynthetic gene clusters to explore secondary metabolites of Streptomyces sp.</title>
        <authorList>
            <person name="Baig A."/>
            <person name="Ajitkumar Shintre N."/>
            <person name="Kumar H."/>
            <person name="Anbarasu A."/>
            <person name="Ramaiah S."/>
        </authorList>
    </citation>
    <scope>NUCLEOTIDE SEQUENCE [LARGE SCALE GENOMIC DNA]</scope>
    <source>
        <strain evidence="2 3">A03</strain>
    </source>
</reference>
<dbReference type="RefSeq" id="WP_040906552.1">
    <property type="nucleotide sequence ID" value="NZ_JAYMRR010000002.1"/>
</dbReference>
<proteinExistence type="predicted"/>
<evidence type="ECO:0000313" key="3">
    <source>
        <dbReference type="Proteomes" id="UP001585018"/>
    </source>
</evidence>
<keyword evidence="1" id="KW-1133">Transmembrane helix</keyword>
<keyword evidence="1" id="KW-0812">Transmembrane</keyword>
<gene>
    <name evidence="2" type="ORF">VSS30_05895</name>
</gene>
<comment type="caution">
    <text evidence="2">The sequence shown here is derived from an EMBL/GenBank/DDBJ whole genome shotgun (WGS) entry which is preliminary data.</text>
</comment>
<dbReference type="EMBL" id="JAYMRR010000002">
    <property type="protein sequence ID" value="MFB8748335.1"/>
    <property type="molecule type" value="Genomic_DNA"/>
</dbReference>
<evidence type="ECO:0000256" key="1">
    <source>
        <dbReference type="SAM" id="Phobius"/>
    </source>
</evidence>
<accession>A0ABV5D6I7</accession>
<keyword evidence="3" id="KW-1185">Reference proteome</keyword>
<keyword evidence="1" id="KW-0472">Membrane</keyword>
<feature type="transmembrane region" description="Helical" evidence="1">
    <location>
        <begin position="49"/>
        <end position="72"/>
    </location>
</feature>
<sequence length="82" mass="8945">MKCKAVLALLARKIKAALHRPPRVGGASEEAGQGWPSPRARRRLRFLRWVLTVQALKGAVSAVAGVAALWLLRSSIDLILHL</sequence>
<protein>
    <submittedName>
        <fullName evidence="2">Uncharacterized protein</fullName>
    </submittedName>
</protein>